<dbReference type="PANTHER" id="PTHR33531">
    <property type="entry name" value="RUBRERYTHRIN SUBFAMILY"/>
    <property type="match status" value="1"/>
</dbReference>
<evidence type="ECO:0000259" key="1">
    <source>
        <dbReference type="Pfam" id="PF02915"/>
    </source>
</evidence>
<evidence type="ECO:0000313" key="2">
    <source>
        <dbReference type="EMBL" id="MBM3317400.1"/>
    </source>
</evidence>
<comment type="caution">
    <text evidence="2">The sequence shown here is derived from an EMBL/GenBank/DDBJ whole genome shotgun (WGS) entry which is preliminary data.</text>
</comment>
<sequence length="151" mass="17266">MNETIPLDRVLDFAIEREQEAIDFYTGLAGKATSAEMRRVFEQFAGEERGHKARLQGVRAGKPMQAPVKPVMDLRISDYVVATEPGPDISYQDALILAMKKEKAAFRLYTDMAELVGDDELKDLLLALAQEEAKHKLRFEVEYDDRFLKNW</sequence>
<name>A0A938BQM5_UNCEI</name>
<feature type="domain" description="Rubrerythrin diiron-binding" evidence="1">
    <location>
        <begin position="10"/>
        <end position="140"/>
    </location>
</feature>
<accession>A0A938BQM5</accession>
<dbReference type="InterPro" id="IPR009078">
    <property type="entry name" value="Ferritin-like_SF"/>
</dbReference>
<gene>
    <name evidence="2" type="ORF">FJY75_06065</name>
</gene>
<dbReference type="Gene3D" id="1.20.1260.10">
    <property type="match status" value="1"/>
</dbReference>
<proteinExistence type="predicted"/>
<dbReference type="GO" id="GO:0016491">
    <property type="term" value="F:oxidoreductase activity"/>
    <property type="evidence" value="ECO:0007669"/>
    <property type="project" value="InterPro"/>
</dbReference>
<evidence type="ECO:0000313" key="3">
    <source>
        <dbReference type="Proteomes" id="UP000748308"/>
    </source>
</evidence>
<reference evidence="2" key="1">
    <citation type="submission" date="2019-03" db="EMBL/GenBank/DDBJ databases">
        <title>Lake Tanganyika Metagenome-Assembled Genomes (MAGs).</title>
        <authorList>
            <person name="Tran P."/>
        </authorList>
    </citation>
    <scope>NUCLEOTIDE SEQUENCE</scope>
    <source>
        <strain evidence="2">M_DeepCast_400m_m2_100</strain>
    </source>
</reference>
<dbReference type="PANTHER" id="PTHR33531:SF10">
    <property type="entry name" value="BLR7895 PROTEIN"/>
    <property type="match status" value="1"/>
</dbReference>
<dbReference type="Pfam" id="PF02915">
    <property type="entry name" value="Rubrerythrin"/>
    <property type="match status" value="1"/>
</dbReference>
<dbReference type="InterPro" id="IPR003251">
    <property type="entry name" value="Rr_diiron-bd_dom"/>
</dbReference>
<dbReference type="Proteomes" id="UP000748308">
    <property type="component" value="Unassembled WGS sequence"/>
</dbReference>
<dbReference type="SUPFAM" id="SSF47240">
    <property type="entry name" value="Ferritin-like"/>
    <property type="match status" value="1"/>
</dbReference>
<organism evidence="2 3">
    <name type="scientific">Eiseniibacteriota bacterium</name>
    <dbReference type="NCBI Taxonomy" id="2212470"/>
    <lineage>
        <taxon>Bacteria</taxon>
        <taxon>Candidatus Eiseniibacteriota</taxon>
    </lineage>
</organism>
<dbReference type="EMBL" id="VGIY01000118">
    <property type="protein sequence ID" value="MBM3317400.1"/>
    <property type="molecule type" value="Genomic_DNA"/>
</dbReference>
<dbReference type="InterPro" id="IPR012347">
    <property type="entry name" value="Ferritin-like"/>
</dbReference>
<dbReference type="AlphaFoldDB" id="A0A938BQM5"/>
<dbReference type="GO" id="GO:0046872">
    <property type="term" value="F:metal ion binding"/>
    <property type="evidence" value="ECO:0007669"/>
    <property type="project" value="InterPro"/>
</dbReference>
<dbReference type="CDD" id="cd01045">
    <property type="entry name" value="Ferritin_like_AB"/>
    <property type="match status" value="1"/>
</dbReference>
<protein>
    <submittedName>
        <fullName evidence="2">Ferritin family protein</fullName>
    </submittedName>
</protein>